<evidence type="ECO:0000256" key="2">
    <source>
        <dbReference type="ARBA" id="ARBA00004259"/>
    </source>
</evidence>
<dbReference type="Gene3D" id="2.130.10.10">
    <property type="entry name" value="YVTN repeat-like/Quinoprotein amine dehydrogenase"/>
    <property type="match status" value="3"/>
</dbReference>
<evidence type="ECO:0000256" key="9">
    <source>
        <dbReference type="ARBA" id="ARBA00022490"/>
    </source>
</evidence>
<evidence type="ECO:0000259" key="29">
    <source>
        <dbReference type="PROSITE" id="PS50893"/>
    </source>
</evidence>
<dbReference type="InterPro" id="IPR050611">
    <property type="entry name" value="ABCF"/>
</dbReference>
<dbReference type="InterPro" id="IPR019448">
    <property type="entry name" value="NT-C2"/>
</dbReference>
<feature type="compositionally biased region" description="Polar residues" evidence="27">
    <location>
        <begin position="274"/>
        <end position="301"/>
    </location>
</feature>
<feature type="domain" description="ABC transporter" evidence="29">
    <location>
        <begin position="1013"/>
        <end position="1227"/>
    </location>
</feature>
<evidence type="ECO:0000256" key="21">
    <source>
        <dbReference type="ARBA" id="ARBA00031249"/>
    </source>
</evidence>
<feature type="compositionally biased region" description="Polar residues" evidence="27">
    <location>
        <begin position="218"/>
        <end position="259"/>
    </location>
</feature>
<dbReference type="SUPFAM" id="SSF52540">
    <property type="entry name" value="P-loop containing nucleoside triphosphate hydrolases"/>
    <property type="match status" value="2"/>
</dbReference>
<feature type="region of interest" description="Disordered" evidence="27">
    <location>
        <begin position="218"/>
        <end position="301"/>
    </location>
</feature>
<dbReference type="GO" id="GO:0005819">
    <property type="term" value="C:spindle"/>
    <property type="evidence" value="ECO:0007669"/>
    <property type="project" value="UniProtKB-SubCell"/>
</dbReference>
<protein>
    <recommendedName>
        <fullName evidence="23">ATP-binding cassette sub-family F member 1</fullName>
    </recommendedName>
    <alternativeName>
        <fullName evidence="20">Parvulin-14</fullName>
    </alternativeName>
    <alternativeName>
        <fullName evidence="7">Peptidyl-prolyl cis-trans isomerase NIMA-interacting 4</fullName>
    </alternativeName>
    <alternativeName>
        <fullName evidence="22">Peptidyl-prolyl cis-trans isomerase Pin4</fullName>
    </alternativeName>
    <alternativeName>
        <fullName evidence="21">Rotamase Pin4</fullName>
    </alternativeName>
    <alternativeName>
        <fullName evidence="8">WD repeat-containing protein 48 homolog</fullName>
    </alternativeName>
</protein>
<evidence type="ECO:0000256" key="15">
    <source>
        <dbReference type="ARBA" id="ARBA00023125"/>
    </source>
</evidence>
<dbReference type="Gene3D" id="3.40.50.300">
    <property type="entry name" value="P-loop containing nucleotide triphosphate hydrolases"/>
    <property type="match status" value="2"/>
</dbReference>
<dbReference type="InterPro" id="IPR027417">
    <property type="entry name" value="P-loop_NTPase"/>
</dbReference>
<dbReference type="GO" id="GO:0016887">
    <property type="term" value="F:ATP hydrolysis activity"/>
    <property type="evidence" value="ECO:0007669"/>
    <property type="project" value="InterPro"/>
</dbReference>
<dbReference type="PANTHER" id="PTHR19211">
    <property type="entry name" value="ATP-BINDING TRANSPORT PROTEIN-RELATED"/>
    <property type="match status" value="1"/>
</dbReference>
<dbReference type="InterPro" id="IPR001680">
    <property type="entry name" value="WD40_rpt"/>
</dbReference>
<evidence type="ECO:0000256" key="18">
    <source>
        <dbReference type="ARBA" id="ARBA00023235"/>
    </source>
</evidence>
<dbReference type="SMART" id="SM00320">
    <property type="entry name" value="WD40"/>
    <property type="match status" value="11"/>
</dbReference>
<feature type="repeat" description="WD" evidence="24">
    <location>
        <begin position="2162"/>
        <end position="2203"/>
    </location>
</feature>
<dbReference type="CDD" id="cd03221">
    <property type="entry name" value="ABCF_EF-3"/>
    <property type="match status" value="2"/>
</dbReference>
<keyword evidence="17" id="KW-0206">Cytoskeleton</keyword>
<dbReference type="FunFam" id="3.10.50.40:FF:000015">
    <property type="entry name" value="Peptidyl-prolyl cis-trans isomerase"/>
    <property type="match status" value="1"/>
</dbReference>
<reference evidence="31 32" key="1">
    <citation type="submission" date="2015-01" db="EMBL/GenBank/DDBJ databases">
        <title>Evolution of Trichinella species and genotypes.</title>
        <authorList>
            <person name="Korhonen P.K."/>
            <person name="Edoardo P."/>
            <person name="Giuseppe L.R."/>
            <person name="Gasser R.B."/>
        </authorList>
    </citation>
    <scope>NUCLEOTIDE SEQUENCE [LARGE SCALE GENOMIC DNA]</scope>
    <source>
        <strain evidence="31">ISS1980</strain>
    </source>
</reference>
<evidence type="ECO:0000256" key="10">
    <source>
        <dbReference type="ARBA" id="ARBA00022553"/>
    </source>
</evidence>
<evidence type="ECO:0000256" key="1">
    <source>
        <dbReference type="ARBA" id="ARBA00004186"/>
    </source>
</evidence>
<dbReference type="InterPro" id="IPR003439">
    <property type="entry name" value="ABC_transporter-like_ATP-bd"/>
</dbReference>
<dbReference type="InterPro" id="IPR021772">
    <property type="entry name" value="WDR48/Bun107"/>
</dbReference>
<feature type="domain" description="ABC transporter" evidence="29">
    <location>
        <begin position="686"/>
        <end position="930"/>
    </location>
</feature>
<evidence type="ECO:0000256" key="13">
    <source>
        <dbReference type="ARBA" id="ARBA00022741"/>
    </source>
</evidence>
<evidence type="ECO:0000256" key="25">
    <source>
        <dbReference type="PROSITE-ProRule" id="PRU00278"/>
    </source>
</evidence>
<dbReference type="PANTHER" id="PTHR19211:SF14">
    <property type="entry name" value="ATP-BINDING CASSETTE SUB-FAMILY F MEMBER 1"/>
    <property type="match status" value="1"/>
</dbReference>
<dbReference type="STRING" id="268474.A0A0V1MXD6"/>
<dbReference type="PROSITE" id="PS00211">
    <property type="entry name" value="ABC_TRANSPORTER_1"/>
    <property type="match status" value="2"/>
</dbReference>
<evidence type="ECO:0000256" key="22">
    <source>
        <dbReference type="ARBA" id="ARBA00033465"/>
    </source>
</evidence>
<dbReference type="InterPro" id="IPR019775">
    <property type="entry name" value="WD40_repeat_CS"/>
</dbReference>
<name>A0A0V1MXD6_9BILA</name>
<comment type="subcellular location">
    <subcellularLocation>
        <location evidence="1">Cytoplasm</location>
        <location evidence="1">Cytoskeleton</location>
        <location evidence="1">Spindle</location>
    </subcellularLocation>
    <subcellularLocation>
        <location evidence="2">Nucleus envelope</location>
    </subcellularLocation>
    <subcellularLocation>
        <location evidence="3">Nucleus</location>
        <location evidence="3">Nucleolus</location>
    </subcellularLocation>
    <subcellularLocation>
        <location evidence="4">Nucleus</location>
        <location evidence="4">Nucleoplasm</location>
    </subcellularLocation>
</comment>
<keyword evidence="11 24" id="KW-0853">WD repeat</keyword>
<keyword evidence="15" id="KW-0238">DNA-binding</keyword>
<keyword evidence="26" id="KW-0175">Coiled coil</keyword>
<feature type="repeat" description="WD" evidence="24">
    <location>
        <begin position="2026"/>
        <end position="2058"/>
    </location>
</feature>
<feature type="repeat" description="WD" evidence="24">
    <location>
        <begin position="2087"/>
        <end position="2110"/>
    </location>
</feature>
<dbReference type="GO" id="GO:0005730">
    <property type="term" value="C:nucleolus"/>
    <property type="evidence" value="ECO:0007669"/>
    <property type="project" value="UniProtKB-SubCell"/>
</dbReference>
<evidence type="ECO:0000259" key="28">
    <source>
        <dbReference type="PROSITE" id="PS50198"/>
    </source>
</evidence>
<dbReference type="SMART" id="SM00382">
    <property type="entry name" value="AAA"/>
    <property type="match status" value="2"/>
</dbReference>
<evidence type="ECO:0000256" key="14">
    <source>
        <dbReference type="ARBA" id="ARBA00022840"/>
    </source>
</evidence>
<evidence type="ECO:0000256" key="27">
    <source>
        <dbReference type="SAM" id="MobiDB-lite"/>
    </source>
</evidence>
<dbReference type="InterPro" id="IPR046357">
    <property type="entry name" value="PPIase_dom_sf"/>
</dbReference>
<dbReference type="Pfam" id="PF13616">
    <property type="entry name" value="Rotamase_3"/>
    <property type="match status" value="1"/>
</dbReference>
<keyword evidence="9" id="KW-0963">Cytoplasm</keyword>
<comment type="caution">
    <text evidence="31">The sequence shown here is derived from an EMBL/GenBank/DDBJ whole genome shotgun (WGS) entry which is preliminary data.</text>
</comment>
<dbReference type="GO" id="GO:0005524">
    <property type="term" value="F:ATP binding"/>
    <property type="evidence" value="ECO:0007669"/>
    <property type="project" value="UniProtKB-KW"/>
</dbReference>
<keyword evidence="32" id="KW-1185">Reference proteome</keyword>
<keyword evidence="16" id="KW-0010">Activator</keyword>
<accession>A0A0V1MXD6</accession>
<dbReference type="CDD" id="cd00200">
    <property type="entry name" value="WD40"/>
    <property type="match status" value="1"/>
</dbReference>
<feature type="domain" description="PpiC" evidence="28">
    <location>
        <begin position="1257"/>
        <end position="1356"/>
    </location>
</feature>
<keyword evidence="13" id="KW-0547">Nucleotide-binding</keyword>
<dbReference type="Pfam" id="PF00005">
    <property type="entry name" value="ABC_tran"/>
    <property type="match status" value="2"/>
</dbReference>
<evidence type="ECO:0000256" key="5">
    <source>
        <dbReference type="ARBA" id="ARBA00010242"/>
    </source>
</evidence>
<dbReference type="GO" id="GO:0005635">
    <property type="term" value="C:nuclear envelope"/>
    <property type="evidence" value="ECO:0007669"/>
    <property type="project" value="UniProtKB-SubCell"/>
</dbReference>
<evidence type="ECO:0000256" key="16">
    <source>
        <dbReference type="ARBA" id="ARBA00023159"/>
    </source>
</evidence>
<dbReference type="GO" id="GO:0005654">
    <property type="term" value="C:nucleoplasm"/>
    <property type="evidence" value="ECO:0007669"/>
    <property type="project" value="UniProtKB-SubCell"/>
</dbReference>
<dbReference type="EMBL" id="JYDO01000028">
    <property type="protein sequence ID" value="KRZ76413.1"/>
    <property type="molecule type" value="Genomic_DNA"/>
</dbReference>
<dbReference type="Pfam" id="PF11816">
    <property type="entry name" value="DUF3337"/>
    <property type="match status" value="1"/>
</dbReference>
<feature type="repeat" description="WD" evidence="24">
    <location>
        <begin position="2111"/>
        <end position="2152"/>
    </location>
</feature>
<dbReference type="FunFam" id="3.40.50.300:FF:000472">
    <property type="entry name" value="ATP-binding cassette, sub-family F (GCN20), member 1"/>
    <property type="match status" value="1"/>
</dbReference>
<keyword evidence="10" id="KW-0597">Phosphoprotein</keyword>
<evidence type="ECO:0000256" key="11">
    <source>
        <dbReference type="ARBA" id="ARBA00022574"/>
    </source>
</evidence>
<feature type="repeat" description="WD" evidence="24">
    <location>
        <begin position="2204"/>
        <end position="2245"/>
    </location>
</feature>
<dbReference type="SUPFAM" id="SSF54534">
    <property type="entry name" value="FKBP-like"/>
    <property type="match status" value="1"/>
</dbReference>
<dbReference type="FunFam" id="3.40.50.300:FF:000471">
    <property type="entry name" value="ATP-binding cassette, sub-family F (GCN20), member 1"/>
    <property type="match status" value="1"/>
</dbReference>
<keyword evidence="18 25" id="KW-0413">Isomerase</keyword>
<dbReference type="GO" id="GO:0003677">
    <property type="term" value="F:DNA binding"/>
    <property type="evidence" value="ECO:0007669"/>
    <property type="project" value="UniProtKB-KW"/>
</dbReference>
<dbReference type="GO" id="GO:0003755">
    <property type="term" value="F:peptidyl-prolyl cis-trans isomerase activity"/>
    <property type="evidence" value="ECO:0007669"/>
    <property type="project" value="UniProtKB-KW"/>
</dbReference>
<dbReference type="InterPro" id="IPR036322">
    <property type="entry name" value="WD40_repeat_dom_sf"/>
</dbReference>
<evidence type="ECO:0000313" key="31">
    <source>
        <dbReference type="EMBL" id="KRZ76413.1"/>
    </source>
</evidence>
<keyword evidence="25" id="KW-0697">Rotamase</keyword>
<keyword evidence="19" id="KW-0539">Nucleus</keyword>
<evidence type="ECO:0000256" key="3">
    <source>
        <dbReference type="ARBA" id="ARBA00004604"/>
    </source>
</evidence>
<dbReference type="Gene3D" id="3.10.50.40">
    <property type="match status" value="1"/>
</dbReference>
<evidence type="ECO:0000256" key="26">
    <source>
        <dbReference type="SAM" id="Coils"/>
    </source>
</evidence>
<dbReference type="SUPFAM" id="SSF50978">
    <property type="entry name" value="WD40 repeat-like"/>
    <property type="match status" value="2"/>
</dbReference>
<evidence type="ECO:0000313" key="32">
    <source>
        <dbReference type="Proteomes" id="UP000054843"/>
    </source>
</evidence>
<feature type="coiled-coil region" evidence="26">
    <location>
        <begin position="919"/>
        <end position="946"/>
    </location>
</feature>
<dbReference type="PROSITE" id="PS51840">
    <property type="entry name" value="C2_NT"/>
    <property type="match status" value="1"/>
</dbReference>
<dbReference type="InterPro" id="IPR032781">
    <property type="entry name" value="ABC_tran_Xtn"/>
</dbReference>
<proteinExistence type="inferred from homology"/>
<dbReference type="OrthoDB" id="2421129at2759"/>
<evidence type="ECO:0000256" key="24">
    <source>
        <dbReference type="PROSITE-ProRule" id="PRU00221"/>
    </source>
</evidence>
<feature type="region of interest" description="Disordered" evidence="27">
    <location>
        <begin position="2584"/>
        <end position="2603"/>
    </location>
</feature>
<comment type="similarity">
    <text evidence="5">Belongs to the PpiC/parvulin rotamase family. PIN4 subfamily.</text>
</comment>
<comment type="similarity">
    <text evidence="6">Belongs to the ABC transporter superfamily. ABCF family. EF3 subfamily.</text>
</comment>
<dbReference type="Proteomes" id="UP000054843">
    <property type="component" value="Unassembled WGS sequence"/>
</dbReference>
<dbReference type="Pfam" id="PF12848">
    <property type="entry name" value="ABC_tran_Xtn"/>
    <property type="match status" value="1"/>
</dbReference>
<dbReference type="InterPro" id="IPR000297">
    <property type="entry name" value="PPIase_PpiC"/>
</dbReference>
<evidence type="ECO:0000256" key="8">
    <source>
        <dbReference type="ARBA" id="ARBA00021538"/>
    </source>
</evidence>
<gene>
    <name evidence="31" type="primary">WDR48</name>
    <name evidence="31" type="ORF">T10_12956</name>
</gene>
<dbReference type="PROSITE" id="PS00678">
    <property type="entry name" value="WD_REPEATS_1"/>
    <property type="match status" value="1"/>
</dbReference>
<evidence type="ECO:0000256" key="4">
    <source>
        <dbReference type="ARBA" id="ARBA00004642"/>
    </source>
</evidence>
<evidence type="ECO:0000256" key="20">
    <source>
        <dbReference type="ARBA" id="ARBA00030737"/>
    </source>
</evidence>
<dbReference type="PROSITE" id="PS50294">
    <property type="entry name" value="WD_REPEATS_REGION"/>
    <property type="match status" value="4"/>
</dbReference>
<dbReference type="PROSITE" id="PS50198">
    <property type="entry name" value="PPIC_PPIASE_2"/>
    <property type="match status" value="1"/>
</dbReference>
<sequence>MLLYSMASFIDHLLPSMNFVHRKKRFKFQVDLLLADMTNVPFVNATMYCKIRLVEGGNFCEHSSRFLRFVGHQGDSLMWQIHFPSYRNEILYTLLFTINGIAEVENHHIYWGEVFRFTCRPSSNIQTAVLEPCTCRISVRKEAKGGKAYQKIGFVDINLSEFAGSGIDGTTRLYLIEGYRAGRQRPDNSLLRINISMVLLSSDPCFKVPRMMNPVLTNSNDSADTLSPSTQQALYESDSETSTSSGFDSLNRKQLTKSVKSGAKRESDVPGHSRNASQTSQFSDYPSSISHSRQGSTESASAHQFHVDMTTMFASSKANTVKKVQTGTVELGSASTLDSTRVDAVELITELLKDYNSGAANEQNQQEDAQGLRLYVPKEDGSFAVVGPNEDDVCSKSEYSKRVQGCDDQNTVIFVSDEIITFLYGCVITNVFLILLHSTDIILFVLIEQRRSFQGVKGLYYYYCCYHILKFSSLKMSVEVAQPDLEYMIYVFLKSQHGLKLAAEIFQKSANLHLLSFPYHTEVKSDDFVEIVLKGAKTVIQQAQALQKQGVQIKVPETLLEAATLLTEITDKFEHSSSSSEESSSSTTSSDTSECLSDSKKFYVDRTAVMITHAMFVVKRCTANKKLTRKEKKKQRAALVESESDNEATELSGGIGGGLALGDHFTVSLQAKTAAQRQNLENALDIKVDNFSIAAQGKELFTNASLTIAAGRRYGLVGPNGMGKTTLLKHIANRKLDIPSNIDILYCEQEIEVDEKSAIDVVILADVKRKKLLDEERQLMEKVSDGDLSVNERLQEVCDELRAIGADAAEPRARRILAGLGFNAEMQSRPSNQFSGGWRMRISLARALFLEPTLLLLDEPTNHLDLNAVIWLDNYLQNWKKTLLVVSHDQSFLDSICTDIIHLDQQKLYYYKGNYSQFKKMYAQKRKELEKEYEKQQKQLRDLKISGKSNKQALEKVAKGKQAKQKKDNKIDDFYNEENKMNLIQRPKDYVVKFRFPDPPSLNPPILGAHGGSFILDVSFCFPGRPMLFENVNFGIDLSSRIAIVGPNGVGKSTFLKLLLGDLEPTRGEIRKNHRLRIGRFDQHSSEHLNNDESPVEYLRRLFNLSYQDARKNLGIVGLASHAHTIQIQNLSGGQKSRVALAELSLSAPDVLILDEPTNNLDIESIDALADAINEFQGGVLMVTHDERLIRETNCQLWIVEDQNICEIDGDFDDYRKELLESLGEISKKKFIMPKGKGKNPTSSASAEVAKSSKGGGNAIKVRHILCEKLSKANEAMEKLKAGEKFNIVASSYSEDKARQGCIVLQGDLGWMVRGSMVGPFQDAAFGLPISTVDKPVFTDPPVKTKFGYHIIMVYTNDANVIHITLYVMYVQFYLTMEINTVEVGIVSVGTEENLSIESCEKINELPPEGEIQKGLKEEYVIVADAIPSKFNKCNAESVSTTLMIMVQHITAHFEVSGKGFLHVYENASVGTLADAQKSKFQHLIDRNSSTNAVSSALPEQSRIFNECTSSCVSEPKQKKTRPDVSSISYFLKTFDIFDNDSEKKSTISSVCESDQTTTALRKRKRNHCSSTDYQFNVSCVNSSYISKEDSHRDTDFLDPFQYQSPNGIYAITSAEDCRLRLFQLSSCNSDFQNQNSNDDSSTKSPTLPLLKRISCGDCIYDFCWSPVCSANSSVERATLFAYTCRHDPIFLKDCTGETRATFKAINDKDELAPALSLVFTNDGRKIYAGFKKCIRQFDLERPGPKETGGQQGLISCFSMPSDANGIFFAGSYNGTVALYDNRLKEAQVVFVANQRGITHMMMTSSGNYLFTGGRCDCEICCWDVRIMPKKVKVLKRPADTPQRIYFDIDHFDKFIISGSSTGHVIIWNLDELNANNCFDQCSILKHTLTFRASSSLINGISLNPLHPFLLTSSGLRIPPLIDMNTNVPDEIVTKYFKSDNALNLWRSLRLFPWLSVWFNCVLFTLILKIRITVKVNHSITSLFELISNSVVAFRAEFAFFNECDVVKCKGYGERKISYVIRDEVEPRHRSGVNSMQFDSSLQRLYTAGRDSVIRIWNSRLDREMFLIKSLCSLGSIYWFHGTSYGLVISASSDTTVKVWNAHKGFCMSTLRTHKDYVKALAYAKDKEQVASAGLDRSIFLWDVNTLTALTASNNTITTSSLNGSKDSIYSLAMNPSGTVIVSGSAEKVLRVWDPRTCQKSMKLRGHTDVVKAVAISRDGTHCVSAGSDASIRLWHLGMQRSIGTIWCHTEGVWSLQTDDSFSTVYSAGRDKCVFMSNLKCTENSVLLFEEQAPVLKLLLVDHGNSLWSSTTDSSVRLWKISAESLDNDYDVDGCNADMPLVRKPEYIIKGAPSIRQYSILNDKRFILTRDSEDNIALWDVLRARKSKDFGCQNFEQKLKEQFKMLFVPNWFSVDLKTGMLQITLDEADCFSAWVSAKDAKLGNINNVDNTGHVHSLFKINQVQDLTSASAMVTLLFLVIHHLYSGSETSGRALFRLACRDAGGENESALLNDVLPQWAIDIVVNKAMPKYNKIPFYLFPHPSFNLKVYKRDRLSASDMLQVRKVIEHVYEKILSAAVSAENSMNANSEKGPGAQSQPSSTPAILPSNLEEKIELYCQDQRLDPNMDLRTIKLSDMPAETRAFVKLSSFLINYQNEDIKAHLNRLFGVSAALD</sequence>
<dbReference type="InterPro" id="IPR015943">
    <property type="entry name" value="WD40/YVTN_repeat-like_dom_sf"/>
</dbReference>
<dbReference type="PROSITE" id="PS50893">
    <property type="entry name" value="ABC_TRANSPORTER_2"/>
    <property type="match status" value="2"/>
</dbReference>
<dbReference type="InterPro" id="IPR003593">
    <property type="entry name" value="AAA+_ATPase"/>
</dbReference>
<feature type="domain" description="C2 NT-type" evidence="30">
    <location>
        <begin position="18"/>
        <end position="199"/>
    </location>
</feature>
<dbReference type="InterPro" id="IPR017871">
    <property type="entry name" value="ABC_transporter-like_CS"/>
</dbReference>
<dbReference type="PROSITE" id="PS50082">
    <property type="entry name" value="WD_REPEATS_2"/>
    <property type="match status" value="5"/>
</dbReference>
<evidence type="ECO:0000256" key="17">
    <source>
        <dbReference type="ARBA" id="ARBA00023212"/>
    </source>
</evidence>
<keyword evidence="12" id="KW-0677">Repeat</keyword>
<keyword evidence="14" id="KW-0067">ATP-binding</keyword>
<organism evidence="31 32">
    <name type="scientific">Trichinella papuae</name>
    <dbReference type="NCBI Taxonomy" id="268474"/>
    <lineage>
        <taxon>Eukaryota</taxon>
        <taxon>Metazoa</taxon>
        <taxon>Ecdysozoa</taxon>
        <taxon>Nematoda</taxon>
        <taxon>Enoplea</taxon>
        <taxon>Dorylaimia</taxon>
        <taxon>Trichinellida</taxon>
        <taxon>Trichinellidae</taxon>
        <taxon>Trichinella</taxon>
    </lineage>
</organism>
<evidence type="ECO:0000259" key="30">
    <source>
        <dbReference type="PROSITE" id="PS51840"/>
    </source>
</evidence>
<evidence type="ECO:0000256" key="23">
    <source>
        <dbReference type="ARBA" id="ARBA00073921"/>
    </source>
</evidence>
<evidence type="ECO:0000256" key="12">
    <source>
        <dbReference type="ARBA" id="ARBA00022737"/>
    </source>
</evidence>
<dbReference type="Pfam" id="PF10358">
    <property type="entry name" value="NT-C2"/>
    <property type="match status" value="1"/>
</dbReference>
<evidence type="ECO:0000256" key="19">
    <source>
        <dbReference type="ARBA" id="ARBA00023242"/>
    </source>
</evidence>
<feature type="compositionally biased region" description="Polar residues" evidence="27">
    <location>
        <begin position="2584"/>
        <end position="2602"/>
    </location>
</feature>
<dbReference type="Pfam" id="PF00400">
    <property type="entry name" value="WD40"/>
    <property type="match status" value="4"/>
</dbReference>
<evidence type="ECO:0000256" key="6">
    <source>
        <dbReference type="ARBA" id="ARBA00011054"/>
    </source>
</evidence>
<evidence type="ECO:0000256" key="7">
    <source>
        <dbReference type="ARBA" id="ARBA00019953"/>
    </source>
</evidence>